<gene>
    <name evidence="1" type="ORF">QCA50_021086</name>
</gene>
<evidence type="ECO:0000313" key="2">
    <source>
        <dbReference type="Proteomes" id="UP001385951"/>
    </source>
</evidence>
<keyword evidence="2" id="KW-1185">Reference proteome</keyword>
<dbReference type="EMBL" id="JASBNA010000148">
    <property type="protein sequence ID" value="KAK7675960.1"/>
    <property type="molecule type" value="Genomic_DNA"/>
</dbReference>
<accession>A0AAW0F6W7</accession>
<organism evidence="1 2">
    <name type="scientific">Cerrena zonata</name>
    <dbReference type="NCBI Taxonomy" id="2478898"/>
    <lineage>
        <taxon>Eukaryota</taxon>
        <taxon>Fungi</taxon>
        <taxon>Dikarya</taxon>
        <taxon>Basidiomycota</taxon>
        <taxon>Agaricomycotina</taxon>
        <taxon>Agaricomycetes</taxon>
        <taxon>Polyporales</taxon>
        <taxon>Cerrenaceae</taxon>
        <taxon>Cerrena</taxon>
    </lineage>
</organism>
<dbReference type="Proteomes" id="UP001385951">
    <property type="component" value="Unassembled WGS sequence"/>
</dbReference>
<protein>
    <submittedName>
        <fullName evidence="1">Uncharacterized protein</fullName>
    </submittedName>
</protein>
<comment type="caution">
    <text evidence="1">The sequence shown here is derived from an EMBL/GenBank/DDBJ whole genome shotgun (WGS) entry which is preliminary data.</text>
</comment>
<sequence length="71" mass="8269">MSGPIYPPPSTILDILIINDAEFWQWFLENHLEDIKYMYGHIKAYLDCSHNIASAPDGDKALEDCKRRFQI</sequence>
<proteinExistence type="predicted"/>
<dbReference type="AlphaFoldDB" id="A0AAW0F6W7"/>
<reference evidence="1 2" key="1">
    <citation type="submission" date="2022-09" db="EMBL/GenBank/DDBJ databases">
        <authorList>
            <person name="Palmer J.M."/>
        </authorList>
    </citation>
    <scope>NUCLEOTIDE SEQUENCE [LARGE SCALE GENOMIC DNA]</scope>
    <source>
        <strain evidence="1 2">DSM 7382</strain>
    </source>
</reference>
<evidence type="ECO:0000313" key="1">
    <source>
        <dbReference type="EMBL" id="KAK7675960.1"/>
    </source>
</evidence>
<name>A0AAW0F6W7_9APHY</name>